<keyword evidence="5 10" id="KW-0999">Mitochondrion inner membrane</keyword>
<keyword evidence="3 10" id="KW-0349">Heme</keyword>
<dbReference type="OrthoDB" id="4243at2759"/>
<feature type="region of interest" description="Disordered" evidence="11">
    <location>
        <begin position="1"/>
        <end position="45"/>
    </location>
</feature>
<keyword evidence="9 10" id="KW-0456">Lyase</keyword>
<dbReference type="EMBL" id="JAGRRH010000022">
    <property type="protein sequence ID" value="KAG7345011.1"/>
    <property type="molecule type" value="Genomic_DNA"/>
</dbReference>
<keyword evidence="4 10" id="KW-0479">Metal-binding</keyword>
<protein>
    <recommendedName>
        <fullName evidence="10">Holocytochrome c-type synthase</fullName>
        <ecNumber evidence="10">4.4.1.17</ecNumber>
    </recommendedName>
</protein>
<keyword evidence="13" id="KW-1185">Reference proteome</keyword>
<dbReference type="PANTHER" id="PTHR12743">
    <property type="entry name" value="CYTOCHROME C1 HEME LYASE"/>
    <property type="match status" value="1"/>
</dbReference>
<evidence type="ECO:0000256" key="4">
    <source>
        <dbReference type="ARBA" id="ARBA00022723"/>
    </source>
</evidence>
<name>A0A9K3PFI5_9STRA</name>
<feature type="compositionally biased region" description="Polar residues" evidence="11">
    <location>
        <begin position="136"/>
        <end position="167"/>
    </location>
</feature>
<keyword evidence="7 10" id="KW-0496">Mitochondrion</keyword>
<dbReference type="PANTHER" id="PTHR12743:SF8">
    <property type="entry name" value="PROTEIN HRI1"/>
    <property type="match status" value="1"/>
</dbReference>
<gene>
    <name evidence="12" type="ORF">IV203_032542</name>
</gene>
<proteinExistence type="inferred from homology"/>
<sequence length="497" mass="56165">MGSTTSKQRQELDSSSPPPSTDTRQSSTNLDEGQSKCPMHRSDGSYSYDWRKMFQAASVHGPQGKMPLSPEEREGILENTAAGDGCPVKHVASQTSPGCPMKDESRNSSSSSFPEYNVYSQPIDKTNHMPKGAKTQLPNPFQTKELSTDRVSSSIPKGGDTSSTWTYPSPQQFYNALTRKGKLNSQQIEEASEEDMASVVALHNNMNEKTWSKVVEWEHQTYDENATPKLLKFMGRPHDLSPKAMFKHYVLGHPLPYDRHDWTVLRDDGTTVRYVIDYYYDESRAQETERSGMPELNDRDGTPSLLVDVRPALDGLGHFFARTVKMPYRIVTKQTNYEPLPLKGTPEMTQQVQESIQVWKSIQESRKQQENRKQEEAEDDMSETSHLLNGLVEISDAQAREIARTFATAIRDCNKAKQRVENCVGEQECSRSSMDLTMCMGERICPVQHLSLVNILSAEDSDDGRIEASLETLTECVILKTAERRVARQQHPKLFQE</sequence>
<evidence type="ECO:0000313" key="13">
    <source>
        <dbReference type="Proteomes" id="UP000693970"/>
    </source>
</evidence>
<dbReference type="InterPro" id="IPR000511">
    <property type="entry name" value="Holocyt_c/c1_synthase"/>
</dbReference>
<dbReference type="Proteomes" id="UP000693970">
    <property type="component" value="Unassembled WGS sequence"/>
</dbReference>
<evidence type="ECO:0000256" key="11">
    <source>
        <dbReference type="SAM" id="MobiDB-lite"/>
    </source>
</evidence>
<feature type="region of interest" description="Disordered" evidence="11">
    <location>
        <begin position="128"/>
        <end position="167"/>
    </location>
</feature>
<comment type="caution">
    <text evidence="12">The sequence shown here is derived from an EMBL/GenBank/DDBJ whole genome shotgun (WGS) entry which is preliminary data.</text>
</comment>
<comment type="catalytic activity">
    <reaction evidence="10">
        <text>holo-[cytochrome c] = apo-[cytochrome c] + heme b</text>
        <dbReference type="Rhea" id="RHEA:22648"/>
        <dbReference type="Rhea" id="RHEA-COMP:10725"/>
        <dbReference type="Rhea" id="RHEA-COMP:10726"/>
        <dbReference type="ChEBI" id="CHEBI:29950"/>
        <dbReference type="ChEBI" id="CHEBI:60344"/>
        <dbReference type="ChEBI" id="CHEBI:83739"/>
        <dbReference type="EC" id="4.4.1.17"/>
    </reaction>
</comment>
<evidence type="ECO:0000256" key="5">
    <source>
        <dbReference type="ARBA" id="ARBA00022792"/>
    </source>
</evidence>
<evidence type="ECO:0000256" key="8">
    <source>
        <dbReference type="ARBA" id="ARBA00023136"/>
    </source>
</evidence>
<dbReference type="GO" id="GO:0005743">
    <property type="term" value="C:mitochondrial inner membrane"/>
    <property type="evidence" value="ECO:0007669"/>
    <property type="project" value="UniProtKB-SubCell"/>
</dbReference>
<evidence type="ECO:0000256" key="6">
    <source>
        <dbReference type="ARBA" id="ARBA00023004"/>
    </source>
</evidence>
<dbReference type="EC" id="4.4.1.17" evidence="10"/>
<accession>A0A9K3PFI5</accession>
<evidence type="ECO:0000256" key="3">
    <source>
        <dbReference type="ARBA" id="ARBA00022617"/>
    </source>
</evidence>
<dbReference type="GO" id="GO:0004408">
    <property type="term" value="F:holocytochrome-c synthase activity"/>
    <property type="evidence" value="ECO:0007669"/>
    <property type="project" value="UniProtKB-EC"/>
</dbReference>
<dbReference type="GO" id="GO:0046872">
    <property type="term" value="F:metal ion binding"/>
    <property type="evidence" value="ECO:0007669"/>
    <property type="project" value="UniProtKB-KW"/>
</dbReference>
<feature type="compositionally biased region" description="Basic and acidic residues" evidence="11">
    <location>
        <begin position="363"/>
        <end position="375"/>
    </location>
</feature>
<organism evidence="12 13">
    <name type="scientific">Nitzschia inconspicua</name>
    <dbReference type="NCBI Taxonomy" id="303405"/>
    <lineage>
        <taxon>Eukaryota</taxon>
        <taxon>Sar</taxon>
        <taxon>Stramenopiles</taxon>
        <taxon>Ochrophyta</taxon>
        <taxon>Bacillariophyta</taxon>
        <taxon>Bacillariophyceae</taxon>
        <taxon>Bacillariophycidae</taxon>
        <taxon>Bacillariales</taxon>
        <taxon>Bacillariaceae</taxon>
        <taxon>Nitzschia</taxon>
    </lineage>
</organism>
<evidence type="ECO:0000313" key="12">
    <source>
        <dbReference type="EMBL" id="KAG7345011.1"/>
    </source>
</evidence>
<keyword evidence="6 10" id="KW-0408">Iron</keyword>
<comment type="similarity">
    <text evidence="2 10">Belongs to the cytochrome c-type heme lyase family.</text>
</comment>
<dbReference type="PROSITE" id="PS00821">
    <property type="entry name" value="CYTO_HEME_LYASE_1"/>
    <property type="match status" value="1"/>
</dbReference>
<evidence type="ECO:0000256" key="7">
    <source>
        <dbReference type="ARBA" id="ARBA00023128"/>
    </source>
</evidence>
<feature type="region of interest" description="Disordered" evidence="11">
    <location>
        <begin position="363"/>
        <end position="383"/>
    </location>
</feature>
<dbReference type="AlphaFoldDB" id="A0A9K3PFI5"/>
<reference evidence="12" key="2">
    <citation type="submission" date="2021-04" db="EMBL/GenBank/DDBJ databases">
        <authorList>
            <person name="Podell S."/>
        </authorList>
    </citation>
    <scope>NUCLEOTIDE SEQUENCE</scope>
    <source>
        <strain evidence="12">Hildebrandi</strain>
    </source>
</reference>
<comment type="subcellular location">
    <subcellularLocation>
        <location evidence="1 10">Mitochondrion inner membrane</location>
    </subcellularLocation>
</comment>
<feature type="region of interest" description="Disordered" evidence="11">
    <location>
        <begin position="80"/>
        <end position="115"/>
    </location>
</feature>
<comment type="function">
    <text evidence="10">Lyase that catalyzes the covalent linking of the heme group to the cytochrome C apoprotein to produce the mature functional cytochrome.</text>
</comment>
<evidence type="ECO:0000256" key="10">
    <source>
        <dbReference type="RuleBase" id="RU363130"/>
    </source>
</evidence>
<evidence type="ECO:0000256" key="1">
    <source>
        <dbReference type="ARBA" id="ARBA00004273"/>
    </source>
</evidence>
<evidence type="ECO:0000256" key="2">
    <source>
        <dbReference type="ARBA" id="ARBA00007255"/>
    </source>
</evidence>
<evidence type="ECO:0000256" key="9">
    <source>
        <dbReference type="ARBA" id="ARBA00023239"/>
    </source>
</evidence>
<reference evidence="12" key="1">
    <citation type="journal article" date="2021" name="Sci. Rep.">
        <title>Diploid genomic architecture of Nitzschia inconspicua, an elite biomass production diatom.</title>
        <authorList>
            <person name="Oliver A."/>
            <person name="Podell S."/>
            <person name="Pinowska A."/>
            <person name="Traller J.C."/>
            <person name="Smith S.R."/>
            <person name="McClure R."/>
            <person name="Beliaev A."/>
            <person name="Bohutskyi P."/>
            <person name="Hill E.A."/>
            <person name="Rabines A."/>
            <person name="Zheng H."/>
            <person name="Allen L.Z."/>
            <person name="Kuo A."/>
            <person name="Grigoriev I.V."/>
            <person name="Allen A.E."/>
            <person name="Hazlebeck D."/>
            <person name="Allen E.E."/>
        </authorList>
    </citation>
    <scope>NUCLEOTIDE SEQUENCE</scope>
    <source>
        <strain evidence="12">Hildebrandi</strain>
    </source>
</reference>
<dbReference type="Pfam" id="PF01265">
    <property type="entry name" value="Cyto_heme_lyase"/>
    <property type="match status" value="1"/>
</dbReference>
<keyword evidence="8 10" id="KW-0472">Membrane</keyword>